<proteinExistence type="predicted"/>
<evidence type="ECO:0000313" key="2">
    <source>
        <dbReference type="Proteomes" id="UP001172386"/>
    </source>
</evidence>
<name>A0ACC3AJI6_9EURO</name>
<protein>
    <submittedName>
        <fullName evidence="1">Uncharacterized protein</fullName>
    </submittedName>
</protein>
<gene>
    <name evidence="1" type="ORF">H2198_000489</name>
</gene>
<dbReference type="EMBL" id="JAPDRQ010000005">
    <property type="protein sequence ID" value="KAJ9663986.1"/>
    <property type="molecule type" value="Genomic_DNA"/>
</dbReference>
<sequence length="1710" mass="193151">MITDNQPATAASMNSKAVRRNQAIGNATNRYSYNREPQRKNALYTNPEWRQWSVIKLRINGLPPATTTLDVYTNLEQYGTITRILLNNGEPGQRTIIAEVNFEPPPSTLFFDGRPLEFVVSHQRIRVRAHLDRYQPEKASVESPVRKGVEYNEGISLCGRSLGFGYLSSPSSMKVMASRGDMQSQVRLVLNLRKKEIEVYFPVVHISDKGSAQREFRFMIALDDELTIWRLRDESYILHLSKPPWYSKKLKQAIAITHSHGAQRWTVDDLWARQTDLFTHKQTLTEINSTPVALPKNLNDINIFRWTTFQFSTLSQARENGTAKTFFEALQDWNVAVRDGETFEVEDLSQMSSKIERKTWELINSTHDEVTSYSFEQELARSPLPFSVRYQLEVCLSHGWLCEYSITPEFLQCLSRWGEAAAKQALIYIATDQKRLYDPMIVFSDIKYSKPVRPKILPDNCIEVHSATVTATGILFHTPTTEVTNRIIRQHKSQAHRFLRVRFEDDQYRGQSRLYPATNNKMVMIYERVTRALSRGIKLGNVRFEFLAWGNSQMREHGVYFVAATAELNADQIRAEMGDFKENVVAKKCARMGQCFSSTRAIRLKFPPVRESDVIPDIIRGKYNFTDGVGKISPLAATLVSNQLALREVPCLFQFRLGGCKGVLVVSNDVPGIGVRVRKSQFKFSSLSGSLEIIRCAEFWQAFLNRQIILCLSNLGVPTEVFLRKQDETINALDQALRDDAAATRALRNNIDPNRMTLSLCQLVEGGFRSSQEPFTHALLHLWRAWTLKYLKDKAKIPISDGAFLLGCVDETATLRGYTTACPSGDRQAMENDSSLMENLPEIFVQITDAQAGRRRIIEGLCILARNPSLHIGDIRVVRAVDVPALRDKCDVVVMPQTGERDLPSMCSGGDLDGDDYIVIWDEALIPQTWNAEPFHYDPPEPRRVEGEITTSHMIEFFCDYLKNDSLGRIAFAHLAAADEMPDSLRDPACLDLAALHSMAVDYPKSGVPAVMERRHERNRWPHFMEKQYTYVYHSKKVLGQLYDAVEKVKFVPNWNLPFDSRILDAFQPSKAMYETIKNIKQQYDSSLQCVLAQHSIETEFELWSTFVLKHSKASSDYKFHEEVGMLSKTLKEQFYEELVGVAGGRDYDHLAPVAVAAYQHTHHQIELARKEVEMGDRMPEPKSMPFISFPWLLQDTLIKVASRADDTKLRMITAIIQNGELVEQTSDLKFDALGNATVELSNTGNLRLTDNELSEHLPDPYQPRLLIDAKHTAEDTSKLTPTIIASEIKSISNDDVAQTVLAAALQPSTSLNSTYGSAKSPNETSKDEELTLKLDTIPLAPNQNAMNEAPVKDRDVKSFEQPPPFDNTSTKRSGEPKHDVKLPMLAGNLPRSIDPSMPCLIRKDTTSYQQKSFLEDSPDQLHREDEFYASSKRGMTCWFWKQNGRCFYSARECSFAHCDTGIYAPRPYRTNAPSPLTISSNQAQSSKGRSVASPRRRITVDEWESSDGESPRKFSSVSAVKKGNTLSPSFPKSPTQIKRQVTAPVTTRELDTSRRGSLQDSRYASNFSSNPFFPRPAIKSTINAANVNFLAPNTEPLQQCKSGFSKGAGNHLDNAQSRSPNHPSANPARDISHYSSTNPVLLEPVAKFRASEEFTKVTGINSMTAKQTNNEEDLDSMYDGNPPSQPMADPFEHANLDDDFDDDDDVVFG</sequence>
<comment type="caution">
    <text evidence="1">The sequence shown here is derived from an EMBL/GenBank/DDBJ whole genome shotgun (WGS) entry which is preliminary data.</text>
</comment>
<organism evidence="1 2">
    <name type="scientific">Neophaeococcomyces mojaviensis</name>
    <dbReference type="NCBI Taxonomy" id="3383035"/>
    <lineage>
        <taxon>Eukaryota</taxon>
        <taxon>Fungi</taxon>
        <taxon>Dikarya</taxon>
        <taxon>Ascomycota</taxon>
        <taxon>Pezizomycotina</taxon>
        <taxon>Eurotiomycetes</taxon>
        <taxon>Chaetothyriomycetidae</taxon>
        <taxon>Chaetothyriales</taxon>
        <taxon>Chaetothyriales incertae sedis</taxon>
        <taxon>Neophaeococcomyces</taxon>
    </lineage>
</organism>
<evidence type="ECO:0000313" key="1">
    <source>
        <dbReference type="EMBL" id="KAJ9663986.1"/>
    </source>
</evidence>
<reference evidence="1" key="1">
    <citation type="submission" date="2022-10" db="EMBL/GenBank/DDBJ databases">
        <title>Culturing micro-colonial fungi from biological soil crusts in the Mojave desert and describing Neophaeococcomyces mojavensis, and introducing the new genera and species Taxawa tesnikishii.</title>
        <authorList>
            <person name="Kurbessoian T."/>
            <person name="Stajich J.E."/>
        </authorList>
    </citation>
    <scope>NUCLEOTIDE SEQUENCE</scope>
    <source>
        <strain evidence="1">JES_112</strain>
    </source>
</reference>
<keyword evidence="2" id="KW-1185">Reference proteome</keyword>
<dbReference type="Proteomes" id="UP001172386">
    <property type="component" value="Unassembled WGS sequence"/>
</dbReference>
<accession>A0ACC3AJI6</accession>